<dbReference type="InterPro" id="IPR004875">
    <property type="entry name" value="DDE_SF_endonuclease_dom"/>
</dbReference>
<comment type="caution">
    <text evidence="2">The sequence shown here is derived from an EMBL/GenBank/DDBJ whole genome shotgun (WGS) entry which is preliminary data.</text>
</comment>
<accession>A0AAV8YX30</accession>
<dbReference type="Gene3D" id="3.30.420.10">
    <property type="entry name" value="Ribonuclease H-like superfamily/Ribonuclease H"/>
    <property type="match status" value="1"/>
</dbReference>
<evidence type="ECO:0000259" key="1">
    <source>
        <dbReference type="Pfam" id="PF03184"/>
    </source>
</evidence>
<feature type="domain" description="DDE-1" evidence="1">
    <location>
        <begin position="130"/>
        <end position="227"/>
    </location>
</feature>
<protein>
    <recommendedName>
        <fullName evidence="1">DDE-1 domain-containing protein</fullName>
    </recommendedName>
</protein>
<reference evidence="2" key="1">
    <citation type="journal article" date="2023" name="Insect Mol. Biol.">
        <title>Genome sequencing provides insights into the evolution of gene families encoding plant cell wall-degrading enzymes in longhorned beetles.</title>
        <authorList>
            <person name="Shin N.R."/>
            <person name="Okamura Y."/>
            <person name="Kirsch R."/>
            <person name="Pauchet Y."/>
        </authorList>
    </citation>
    <scope>NUCLEOTIDE SEQUENCE</scope>
    <source>
        <strain evidence="2">AMC_N1</strain>
    </source>
</reference>
<proteinExistence type="predicted"/>
<dbReference type="EMBL" id="JAPWTK010000032">
    <property type="protein sequence ID" value="KAJ8956165.1"/>
    <property type="molecule type" value="Genomic_DNA"/>
</dbReference>
<dbReference type="InterPro" id="IPR036397">
    <property type="entry name" value="RNaseH_sf"/>
</dbReference>
<dbReference type="InterPro" id="IPR050863">
    <property type="entry name" value="CenT-Element_Derived"/>
</dbReference>
<dbReference type="Pfam" id="PF03184">
    <property type="entry name" value="DDE_1"/>
    <property type="match status" value="1"/>
</dbReference>
<gene>
    <name evidence="2" type="ORF">NQ318_020716</name>
</gene>
<keyword evidence="3" id="KW-1185">Reference proteome</keyword>
<evidence type="ECO:0000313" key="3">
    <source>
        <dbReference type="Proteomes" id="UP001162162"/>
    </source>
</evidence>
<dbReference type="PANTHER" id="PTHR19303">
    <property type="entry name" value="TRANSPOSON"/>
    <property type="match status" value="1"/>
</dbReference>
<organism evidence="2 3">
    <name type="scientific">Aromia moschata</name>
    <dbReference type="NCBI Taxonomy" id="1265417"/>
    <lineage>
        <taxon>Eukaryota</taxon>
        <taxon>Metazoa</taxon>
        <taxon>Ecdysozoa</taxon>
        <taxon>Arthropoda</taxon>
        <taxon>Hexapoda</taxon>
        <taxon>Insecta</taxon>
        <taxon>Pterygota</taxon>
        <taxon>Neoptera</taxon>
        <taxon>Endopterygota</taxon>
        <taxon>Coleoptera</taxon>
        <taxon>Polyphaga</taxon>
        <taxon>Cucujiformia</taxon>
        <taxon>Chrysomeloidea</taxon>
        <taxon>Cerambycidae</taxon>
        <taxon>Cerambycinae</taxon>
        <taxon>Callichromatini</taxon>
        <taxon>Aromia</taxon>
    </lineage>
</organism>
<dbReference type="AlphaFoldDB" id="A0AAV8YX30"/>
<evidence type="ECO:0000313" key="2">
    <source>
        <dbReference type="EMBL" id="KAJ8956165.1"/>
    </source>
</evidence>
<dbReference type="GO" id="GO:0003677">
    <property type="term" value="F:DNA binding"/>
    <property type="evidence" value="ECO:0007669"/>
    <property type="project" value="TreeGrafter"/>
</dbReference>
<dbReference type="Proteomes" id="UP001162162">
    <property type="component" value="Unassembled WGS sequence"/>
</dbReference>
<name>A0AAV8YX30_9CUCU</name>
<sequence length="247" mass="28309">MRKKTQNHLKIIFRDQILFAMGFLRRHKDKISERMCQNIKRARAGISPTTINAYFDNLAESIKDIPPSNIINYDETNLTDDPGRKKVIVKRGLKYPERVLNNSKSATSLMLACSGKTALHKYESWTVGGPKGARYNSTPSGWFDSRCFEDWVKTIIIPYCKNLEGAKILIGDNLSSHLSIDCIKLWEDQIISFVFLPSNSTHLTQPLDVTFFRLLKIVWRSILSSWKKKTAGRKETSVPKTVFPKKK</sequence>
<dbReference type="GO" id="GO:0005634">
    <property type="term" value="C:nucleus"/>
    <property type="evidence" value="ECO:0007669"/>
    <property type="project" value="TreeGrafter"/>
</dbReference>